<dbReference type="NCBIfam" id="TIGR03315">
    <property type="entry name" value="Se_ygfK"/>
    <property type="match status" value="1"/>
</dbReference>
<dbReference type="KEGG" id="tio:INP52_07585"/>
<dbReference type="Pfam" id="PF07992">
    <property type="entry name" value="Pyr_redox_2"/>
    <property type="match status" value="1"/>
</dbReference>
<dbReference type="SUPFAM" id="SSF51395">
    <property type="entry name" value="FMN-linked oxidoreductases"/>
    <property type="match status" value="1"/>
</dbReference>
<evidence type="ECO:0000259" key="4">
    <source>
        <dbReference type="PROSITE" id="PS51379"/>
    </source>
</evidence>
<dbReference type="PANTHER" id="PTHR42783">
    <property type="entry name" value="GLUTAMATE SYNTHASE [NADPH] SMALL CHAIN"/>
    <property type="match status" value="1"/>
</dbReference>
<evidence type="ECO:0000313" key="6">
    <source>
        <dbReference type="Proteomes" id="UP000593735"/>
    </source>
</evidence>
<keyword evidence="1" id="KW-0479">Metal-binding</keyword>
<dbReference type="GO" id="GO:0046872">
    <property type="term" value="F:metal ion binding"/>
    <property type="evidence" value="ECO:0007669"/>
    <property type="project" value="UniProtKB-KW"/>
</dbReference>
<dbReference type="Gene3D" id="3.50.50.60">
    <property type="entry name" value="FAD/NAD(P)-binding domain"/>
    <property type="match status" value="2"/>
</dbReference>
<dbReference type="GO" id="GO:0051536">
    <property type="term" value="F:iron-sulfur cluster binding"/>
    <property type="evidence" value="ECO:0007669"/>
    <property type="project" value="UniProtKB-KW"/>
</dbReference>
<dbReference type="InterPro" id="IPR036188">
    <property type="entry name" value="FAD/NAD-bd_sf"/>
</dbReference>
<dbReference type="InterPro" id="IPR017896">
    <property type="entry name" value="4Fe4S_Fe-S-bd"/>
</dbReference>
<dbReference type="SUPFAM" id="SSF51971">
    <property type="entry name" value="Nucleotide-binding domain"/>
    <property type="match status" value="2"/>
</dbReference>
<keyword evidence="6" id="KW-1185">Reference proteome</keyword>
<dbReference type="InterPro" id="IPR017701">
    <property type="entry name" value="Se_rdtase_YgfK"/>
</dbReference>
<dbReference type="Proteomes" id="UP000593735">
    <property type="component" value="Chromosome"/>
</dbReference>
<dbReference type="SUPFAM" id="SSF46548">
    <property type="entry name" value="alpha-helical ferredoxin"/>
    <property type="match status" value="1"/>
</dbReference>
<evidence type="ECO:0000256" key="3">
    <source>
        <dbReference type="ARBA" id="ARBA00023014"/>
    </source>
</evidence>
<dbReference type="InterPro" id="IPR023753">
    <property type="entry name" value="FAD/NAD-binding_dom"/>
</dbReference>
<dbReference type="Pfam" id="PF14691">
    <property type="entry name" value="Fer4_20"/>
    <property type="match status" value="1"/>
</dbReference>
<evidence type="ECO:0000313" key="5">
    <source>
        <dbReference type="EMBL" id="QOY60268.1"/>
    </source>
</evidence>
<dbReference type="PRINTS" id="PR00419">
    <property type="entry name" value="ADXRDTASE"/>
</dbReference>
<evidence type="ECO:0000256" key="2">
    <source>
        <dbReference type="ARBA" id="ARBA00023004"/>
    </source>
</evidence>
<dbReference type="SUPFAM" id="SSF54862">
    <property type="entry name" value="4Fe-4S ferredoxins"/>
    <property type="match status" value="1"/>
</dbReference>
<accession>A0A7S7M7W3</accession>
<dbReference type="RefSeq" id="WP_194370546.1">
    <property type="nucleotide sequence ID" value="NZ_CP063767.1"/>
</dbReference>
<feature type="domain" description="4Fe-4S ferredoxin-type" evidence="4">
    <location>
        <begin position="904"/>
        <end position="933"/>
    </location>
</feature>
<dbReference type="PROSITE" id="PS00198">
    <property type="entry name" value="4FE4S_FER_1"/>
    <property type="match status" value="1"/>
</dbReference>
<keyword evidence="2" id="KW-0408">Iron</keyword>
<keyword evidence="3" id="KW-0411">Iron-sulfur</keyword>
<sequence>MSDIMRPIPFAQIMDWSLTEDAQHGSVFGVRKLVRHEGGSDPIFDGRIEAPFGPAAGPNTQLAQNIIASYVSGSRFFELKTVQIMDGAELAACVNKPCIASEDECYNCEWSTELTVPQAHAEYVKAWWACKLLARELGLGDPDGFVFNMSVGYSLEGIQSPKVDAYIEGMKDASGTEVWAECRSWALANLDRFQNVDRAFVESVSPQVSSSVTESTLHGCPPDEIERIATYLITEKHVNTYVKCNPTLLGYDYARARLDELGFDYIVFDDKHFLEDLQWADAVPMFHRLSELCAQKGLSFGIKLTNTFPVDVTREELPSEEMYMSGRSLLPLSVELARRVAAEFEGTLRISYSGGADAHNIRELYAAGIWPITMATNVLKPGGYERFSQIAGLLAGSERVEKVDAAALAALEEAITANPIYHKPIKPAKSHKIDAELPLMSCFTAPCRTGCPIQQDIPAYLSAVDEGRLVDALNIVMERNALPHITGNLCPHPCGVNCERSFYEPEGARIRESKLIAAKGGFDEVLAQIKAATPAPIAGARGKKVAIVGGGAAGLSTAFFLTRAGAEATIFEATNKLGGVPRQTIPEFRIPDADIQADIDLCLSYGAKVEYNHEVTDVAELKAAGYTDVVMCIGAWAPGRKALEYGDELDALEFLCAAKRGDDLSSLGSDIVVIGGGNTAMDCARVAERLPGVESVRIAYRRTRRYMPAEEYELDEALAEGVEFCELLAPKGLADGVLSCERMELGEPDATGRRSVVAIGERVELPATAVICAVGERIKDGLYKQAGVELDHRGRPAAGCATGVDGVWAAGDCHRGPATFVEAVADAQAVARAMVGADFEDVVDQNVRHGKEDAVKARKGDVCLDVAACSTSRCLGCATICEVCCDVCPNRANVSVKVDGLAQEQIVHIDGMCNECGNCAVFCPWSGRPYKDKLTVFWSAEDMDASENRGFLPLAGGTFRVRLAGSEGTYDVSDASCGLPDDVRLTIVAVRDSYAYLLKDVTAPEVA</sequence>
<gene>
    <name evidence="5" type="primary">ygfK</name>
    <name evidence="5" type="ORF">INP52_07585</name>
</gene>
<name>A0A7S7M7W3_9ACTN</name>
<dbReference type="GO" id="GO:0016491">
    <property type="term" value="F:oxidoreductase activity"/>
    <property type="evidence" value="ECO:0007669"/>
    <property type="project" value="InterPro"/>
</dbReference>
<dbReference type="PROSITE" id="PS51379">
    <property type="entry name" value="4FE4S_FER_2"/>
    <property type="match status" value="1"/>
</dbReference>
<proteinExistence type="predicted"/>
<dbReference type="PANTHER" id="PTHR42783:SF3">
    <property type="entry name" value="GLUTAMATE SYNTHASE [NADPH] SMALL CHAIN-RELATED"/>
    <property type="match status" value="1"/>
</dbReference>
<dbReference type="AlphaFoldDB" id="A0A7S7M7W3"/>
<reference evidence="5 6" key="1">
    <citation type="submission" date="2020-10" db="EMBL/GenBank/DDBJ databases">
        <title>Olsenella immobilis sp.nov., isolated from the mud in a fermentation cellar used for the production of Chinese strong-flavoured liquor.</title>
        <authorList>
            <person name="Lu L."/>
        </authorList>
    </citation>
    <scope>NUCLEOTIDE SEQUENCE [LARGE SCALE GENOMIC DNA]</scope>
    <source>
        <strain evidence="5 6">LZLJ-2</strain>
    </source>
</reference>
<dbReference type="InterPro" id="IPR009051">
    <property type="entry name" value="Helical_ferredxn"/>
</dbReference>
<protein>
    <submittedName>
        <fullName evidence="5">Putative selenate reductase subunit YgfK</fullName>
    </submittedName>
</protein>
<evidence type="ECO:0000256" key="1">
    <source>
        <dbReference type="ARBA" id="ARBA00022723"/>
    </source>
</evidence>
<dbReference type="EMBL" id="CP063767">
    <property type="protein sequence ID" value="QOY60268.1"/>
    <property type="molecule type" value="Genomic_DNA"/>
</dbReference>
<organism evidence="5 6">
    <name type="scientific">Thermophilibacter immobilis</name>
    <dbReference type="NCBI Taxonomy" id="2779519"/>
    <lineage>
        <taxon>Bacteria</taxon>
        <taxon>Bacillati</taxon>
        <taxon>Actinomycetota</taxon>
        <taxon>Coriobacteriia</taxon>
        <taxon>Coriobacteriales</taxon>
        <taxon>Atopobiaceae</taxon>
        <taxon>Thermophilibacter</taxon>
    </lineage>
</organism>
<dbReference type="Gene3D" id="1.10.1060.10">
    <property type="entry name" value="Alpha-helical ferredoxin"/>
    <property type="match status" value="1"/>
</dbReference>
<dbReference type="InterPro" id="IPR017900">
    <property type="entry name" value="4Fe4S_Fe_S_CS"/>
</dbReference>
<dbReference type="InterPro" id="IPR028261">
    <property type="entry name" value="DPD_II"/>
</dbReference>